<keyword evidence="1" id="KW-0378">Hydrolase</keyword>
<dbReference type="Pfam" id="PF13242">
    <property type="entry name" value="Hydrolase_like"/>
    <property type="match status" value="1"/>
</dbReference>
<reference evidence="1 2" key="1">
    <citation type="journal article" date="2019" name="Int. J. Syst. Evol. Microbiol.">
        <title>The Global Catalogue of Microorganisms (GCM) 10K type strain sequencing project: providing services to taxonomists for standard genome sequencing and annotation.</title>
        <authorList>
            <consortium name="The Broad Institute Genomics Platform"/>
            <consortium name="The Broad Institute Genome Sequencing Center for Infectious Disease"/>
            <person name="Wu L."/>
            <person name="Ma J."/>
        </authorList>
    </citation>
    <scope>NUCLEOTIDE SEQUENCE [LARGE SCALE GENOMIC DNA]</scope>
    <source>
        <strain evidence="1 2">CGMCC 1.12125</strain>
    </source>
</reference>
<dbReference type="SUPFAM" id="SSF56784">
    <property type="entry name" value="HAD-like"/>
    <property type="match status" value="1"/>
</dbReference>
<keyword evidence="2" id="KW-1185">Reference proteome</keyword>
<dbReference type="PANTHER" id="PTHR19288:SF46">
    <property type="entry name" value="HALOACID DEHALOGENASE-LIKE HYDROLASE DOMAIN-CONTAINING PROTEIN 2"/>
    <property type="match status" value="1"/>
</dbReference>
<protein>
    <submittedName>
        <fullName evidence="1">HAD-IIA family hydrolase</fullName>
    </submittedName>
</protein>
<organism evidence="1 2">
    <name type="scientific">Halorientalis brevis</name>
    <dbReference type="NCBI Taxonomy" id="1126241"/>
    <lineage>
        <taxon>Archaea</taxon>
        <taxon>Methanobacteriati</taxon>
        <taxon>Methanobacteriota</taxon>
        <taxon>Stenosarchaea group</taxon>
        <taxon>Halobacteria</taxon>
        <taxon>Halobacteriales</taxon>
        <taxon>Haloarculaceae</taxon>
        <taxon>Halorientalis</taxon>
    </lineage>
</organism>
<dbReference type="NCBIfam" id="TIGR01460">
    <property type="entry name" value="HAD-SF-IIA"/>
    <property type="match status" value="1"/>
</dbReference>
<evidence type="ECO:0000313" key="2">
    <source>
        <dbReference type="Proteomes" id="UP001597119"/>
    </source>
</evidence>
<dbReference type="GO" id="GO:0016787">
    <property type="term" value="F:hydrolase activity"/>
    <property type="evidence" value="ECO:0007669"/>
    <property type="project" value="UniProtKB-KW"/>
</dbReference>
<sequence>MSYRGAVLDLDGTVYRGTDPLPGAVEAIDSFRAADLSLLFFSNNPTKTRREYVNRLGEMGIAIDVEEVLSAGTVTTDYLATEHADDDLFLIGSPSLRDQFEAADLSLVADAEAADVLVASWDGEFDYGSLTAGLRALQDDETTFIGSDPDRVVPSGDDSLIPGSGAIIGAIEATADRAVDRVMGKPSPEAVDAATAALDLPPEECLLVGDRLDTDVALGERAGMTTVLVLTGITERADVARSEFAPDHVVDSLADVPALLE</sequence>
<name>A0ABD6CBF7_9EURY</name>
<dbReference type="InterPro" id="IPR023214">
    <property type="entry name" value="HAD_sf"/>
</dbReference>
<dbReference type="Gene3D" id="3.40.50.1000">
    <property type="entry name" value="HAD superfamily/HAD-like"/>
    <property type="match status" value="2"/>
</dbReference>
<dbReference type="InterPro" id="IPR006357">
    <property type="entry name" value="HAD-SF_hydro_IIA"/>
</dbReference>
<dbReference type="AlphaFoldDB" id="A0ABD6CBF7"/>
<dbReference type="EMBL" id="JBHUDJ010000003">
    <property type="protein sequence ID" value="MFD1587593.1"/>
    <property type="molecule type" value="Genomic_DNA"/>
</dbReference>
<dbReference type="InterPro" id="IPR036412">
    <property type="entry name" value="HAD-like_sf"/>
</dbReference>
<dbReference type="Pfam" id="PF13344">
    <property type="entry name" value="Hydrolase_6"/>
    <property type="match status" value="1"/>
</dbReference>
<dbReference type="Proteomes" id="UP001597119">
    <property type="component" value="Unassembled WGS sequence"/>
</dbReference>
<dbReference type="PIRSF" id="PIRSF000915">
    <property type="entry name" value="PGP-type_phosphatase"/>
    <property type="match status" value="1"/>
</dbReference>
<accession>A0ABD6CBF7</accession>
<dbReference type="RefSeq" id="WP_247372822.1">
    <property type="nucleotide sequence ID" value="NZ_JALLGV010000001.1"/>
</dbReference>
<comment type="caution">
    <text evidence="1">The sequence shown here is derived from an EMBL/GenBank/DDBJ whole genome shotgun (WGS) entry which is preliminary data.</text>
</comment>
<proteinExistence type="predicted"/>
<evidence type="ECO:0000313" key="1">
    <source>
        <dbReference type="EMBL" id="MFD1587593.1"/>
    </source>
</evidence>
<gene>
    <name evidence="1" type="ORF">ACFR9U_11400</name>
</gene>
<dbReference type="PANTHER" id="PTHR19288">
    <property type="entry name" value="4-NITROPHENYLPHOSPHATASE-RELATED"/>
    <property type="match status" value="1"/>
</dbReference>